<organism evidence="3 4">
    <name type="scientific">Algoriphagus oliviformis</name>
    <dbReference type="NCBI Taxonomy" id="2811231"/>
    <lineage>
        <taxon>Bacteria</taxon>
        <taxon>Pseudomonadati</taxon>
        <taxon>Bacteroidota</taxon>
        <taxon>Cytophagia</taxon>
        <taxon>Cytophagales</taxon>
        <taxon>Cyclobacteriaceae</taxon>
        <taxon>Algoriphagus</taxon>
    </lineage>
</organism>
<evidence type="ECO:0000259" key="2">
    <source>
        <dbReference type="Pfam" id="PF22640"/>
    </source>
</evidence>
<dbReference type="CDD" id="cd02509">
    <property type="entry name" value="GDP-M1P_Guanylyltransferase"/>
    <property type="match status" value="1"/>
</dbReference>
<comment type="caution">
    <text evidence="3">The sequence shown here is derived from an EMBL/GenBank/DDBJ whole genome shotgun (WGS) entry which is preliminary data.</text>
</comment>
<dbReference type="SUPFAM" id="SSF159283">
    <property type="entry name" value="Guanosine diphospho-D-mannose pyrophosphorylase/mannose-6-phosphate isomerase linker domain"/>
    <property type="match status" value="1"/>
</dbReference>
<evidence type="ECO:0000259" key="1">
    <source>
        <dbReference type="Pfam" id="PF00483"/>
    </source>
</evidence>
<sequence>MDVQKPKTVNVILSGGVGSRLWPLSRKTRPKQYLPIFEGHTLFQKTALRNKSFCDQVIVVGNCDNYELSRKDLDEAGVKSYSEIIEACPRNTAAAIAFAAFAAQPEDILFVTPSDHLIVDEGLYSSAVSRATELAKEGYIVTFGLKPTKPETGYGYIESAGEEVKSFREKPDLQTALAFLEQGNFYWNSGMFCFKAGVYLEELRQLEPEVFQASKEAYEGAESGKLDFDLSMKIPSISVDYAVMERTKKIKVVPSLFQWSDMGSFESIYEYLEQTGHPKDELGNMVIGTSIHTEFTGLTNTILIQTPDAILVLRKENAQEVKKIYERLEKERPELV</sequence>
<protein>
    <submittedName>
        <fullName evidence="3">Mannose-1-phosphate guanylyltransferase</fullName>
    </submittedName>
</protein>
<dbReference type="InterPro" id="IPR054566">
    <property type="entry name" value="ManC/GMP-like_b-helix"/>
</dbReference>
<feature type="domain" description="Nucleotidyl transferase" evidence="1">
    <location>
        <begin position="10"/>
        <end position="273"/>
    </location>
</feature>
<dbReference type="EMBL" id="JAFKCT010000014">
    <property type="protein sequence ID" value="MBN7813503.1"/>
    <property type="molecule type" value="Genomic_DNA"/>
</dbReference>
<dbReference type="Gene3D" id="3.90.550.10">
    <property type="entry name" value="Spore Coat Polysaccharide Biosynthesis Protein SpsA, Chain A"/>
    <property type="match status" value="1"/>
</dbReference>
<keyword evidence="4" id="KW-1185">Reference proteome</keyword>
<dbReference type="GO" id="GO:0016779">
    <property type="term" value="F:nucleotidyltransferase activity"/>
    <property type="evidence" value="ECO:0007669"/>
    <property type="project" value="UniProtKB-KW"/>
</dbReference>
<dbReference type="Pfam" id="PF00483">
    <property type="entry name" value="NTP_transferase"/>
    <property type="match status" value="1"/>
</dbReference>
<keyword evidence="3" id="KW-0808">Transferase</keyword>
<proteinExistence type="predicted"/>
<dbReference type="InterPro" id="IPR051161">
    <property type="entry name" value="Mannose-6P_isomerase_type2"/>
</dbReference>
<dbReference type="PANTHER" id="PTHR46390:SF1">
    <property type="entry name" value="MANNOSE-1-PHOSPHATE GUANYLYLTRANSFERASE"/>
    <property type="match status" value="1"/>
</dbReference>
<accession>A0ABS3C8R0</accession>
<dbReference type="InterPro" id="IPR005835">
    <property type="entry name" value="NTP_transferase_dom"/>
</dbReference>
<dbReference type="SUPFAM" id="SSF53448">
    <property type="entry name" value="Nucleotide-diphospho-sugar transferases"/>
    <property type="match status" value="1"/>
</dbReference>
<feature type="domain" description="MannoseP isomerase/GMP-like beta-helix" evidence="2">
    <location>
        <begin position="297"/>
        <end position="328"/>
    </location>
</feature>
<dbReference type="RefSeq" id="WP_206580276.1">
    <property type="nucleotide sequence ID" value="NZ_JAFKCT010000014.1"/>
</dbReference>
<gene>
    <name evidence="3" type="ORF">J0A68_21280</name>
</gene>
<keyword evidence="3" id="KW-0548">Nucleotidyltransferase</keyword>
<dbReference type="PANTHER" id="PTHR46390">
    <property type="entry name" value="MANNOSE-1-PHOSPHATE GUANYLYLTRANSFERASE"/>
    <property type="match status" value="1"/>
</dbReference>
<dbReference type="InterPro" id="IPR029044">
    <property type="entry name" value="Nucleotide-diphossugar_trans"/>
</dbReference>
<reference evidence="3 4" key="1">
    <citation type="submission" date="2021-03" db="EMBL/GenBank/DDBJ databases">
        <title>novel species isolated from a fishpond in China.</title>
        <authorList>
            <person name="Lu H."/>
            <person name="Cai Z."/>
        </authorList>
    </citation>
    <scope>NUCLEOTIDE SEQUENCE [LARGE SCALE GENOMIC DNA]</scope>
    <source>
        <strain evidence="3 4">H41</strain>
    </source>
</reference>
<evidence type="ECO:0000313" key="3">
    <source>
        <dbReference type="EMBL" id="MBN7813503.1"/>
    </source>
</evidence>
<dbReference type="InterPro" id="IPR049577">
    <property type="entry name" value="GMPP_N"/>
</dbReference>
<dbReference type="Proteomes" id="UP000664317">
    <property type="component" value="Unassembled WGS sequence"/>
</dbReference>
<name>A0ABS3C8R0_9BACT</name>
<evidence type="ECO:0000313" key="4">
    <source>
        <dbReference type="Proteomes" id="UP000664317"/>
    </source>
</evidence>
<dbReference type="Pfam" id="PF22640">
    <property type="entry name" value="ManC_GMP_beta-helix"/>
    <property type="match status" value="1"/>
</dbReference>